<keyword evidence="2" id="KW-1185">Reference proteome</keyword>
<evidence type="ECO:0000313" key="2">
    <source>
        <dbReference type="Proteomes" id="UP001287059"/>
    </source>
</evidence>
<comment type="caution">
    <text evidence="1">The sequence shown here is derived from an EMBL/GenBank/DDBJ whole genome shotgun (WGS) entry which is preliminary data.</text>
</comment>
<evidence type="ECO:0000313" key="1">
    <source>
        <dbReference type="EMBL" id="MDX8480447.1"/>
    </source>
</evidence>
<sequence length="50" mass="5390">MVISRNPLIGKLLLITEDDEEIELHLEKDSAEALISALGAFLMEGAIGPL</sequence>
<reference evidence="1 2" key="1">
    <citation type="submission" date="2023-08" db="EMBL/GenBank/DDBJ databases">
        <title>Implementing the SeqCode for naming new Mesorhizobium species isolated from Vachellia karroo root nodules.</title>
        <authorList>
            <person name="Van Lill M."/>
        </authorList>
    </citation>
    <scope>NUCLEOTIDE SEQUENCE [LARGE SCALE GENOMIC DNA]</scope>
    <source>
        <strain evidence="1 2">VK24D</strain>
    </source>
</reference>
<gene>
    <name evidence="1" type="ORF">RFN28_18540</name>
</gene>
<protein>
    <submittedName>
        <fullName evidence="1">Uncharacterized protein</fullName>
    </submittedName>
</protein>
<dbReference type="Proteomes" id="UP001287059">
    <property type="component" value="Unassembled WGS sequence"/>
</dbReference>
<proteinExistence type="predicted"/>
<dbReference type="RefSeq" id="WP_320288769.1">
    <property type="nucleotide sequence ID" value="NZ_JAVIIW010000021.1"/>
</dbReference>
<organism evidence="1 2">
    <name type="scientific">Mesorhizobium album</name>
    <dbReference type="NCBI Taxonomy" id="3072314"/>
    <lineage>
        <taxon>Bacteria</taxon>
        <taxon>Pseudomonadati</taxon>
        <taxon>Pseudomonadota</taxon>
        <taxon>Alphaproteobacteria</taxon>
        <taxon>Hyphomicrobiales</taxon>
        <taxon>Phyllobacteriaceae</taxon>
        <taxon>Mesorhizobium</taxon>
    </lineage>
</organism>
<name>A0ABU4Y0G4_9HYPH</name>
<accession>A0ABU4Y0G4</accession>
<dbReference type="EMBL" id="JAVIIW010000021">
    <property type="protein sequence ID" value="MDX8480447.1"/>
    <property type="molecule type" value="Genomic_DNA"/>
</dbReference>